<dbReference type="FunFam" id="3.80.10.10:FF:000148">
    <property type="entry name" value="Leucine rich repeat and coiled-coil centrosomal protein 1"/>
    <property type="match status" value="1"/>
</dbReference>
<comment type="function">
    <text evidence="18">Component of the MICOS complex, a large protein complex of the mitochondrial inner membrane that plays crucial roles in the maintenance of crista junctions, inner membrane architecture, and formation of contact sites to the outer membrane.</text>
</comment>
<dbReference type="GeneTree" id="ENSGT00940000157414"/>
<proteinExistence type="inferred from homology"/>
<dbReference type="EMBL" id="AFYH01216243">
    <property type="status" value="NOT_ANNOTATED_CDS"/>
    <property type="molecule type" value="Genomic_DNA"/>
</dbReference>
<keyword evidence="9 18" id="KW-0999">Mitochondrion inner membrane</keyword>
<keyword evidence="12 18" id="KW-0496">Mitochondrion</keyword>
<keyword evidence="14" id="KW-0206">Cytoskeleton</keyword>
<dbReference type="PANTHER" id="PTHR15454">
    <property type="entry name" value="NISCHARIN RELATED"/>
    <property type="match status" value="1"/>
</dbReference>
<dbReference type="EMBL" id="AFYH01216239">
    <property type="status" value="NOT_ANNOTATED_CDS"/>
    <property type="molecule type" value="Genomic_DNA"/>
</dbReference>
<reference evidence="21" key="3">
    <citation type="submission" date="2025-09" db="UniProtKB">
        <authorList>
            <consortium name="Ensembl"/>
        </authorList>
    </citation>
    <scope>IDENTIFICATION</scope>
</reference>
<dbReference type="GO" id="GO:0005813">
    <property type="term" value="C:centrosome"/>
    <property type="evidence" value="ECO:0007669"/>
    <property type="project" value="TreeGrafter"/>
</dbReference>
<evidence type="ECO:0000256" key="16">
    <source>
        <dbReference type="ARBA" id="ARBA00054059"/>
    </source>
</evidence>
<dbReference type="PROSITE" id="PS51450">
    <property type="entry name" value="LRR"/>
    <property type="match status" value="4"/>
</dbReference>
<reference evidence="22" key="1">
    <citation type="submission" date="2011-08" db="EMBL/GenBank/DDBJ databases">
        <title>The draft genome of Latimeria chalumnae.</title>
        <authorList>
            <person name="Di Palma F."/>
            <person name="Alfoldi J."/>
            <person name="Johnson J."/>
            <person name="Berlin A."/>
            <person name="Gnerre S."/>
            <person name="Jaffe D."/>
            <person name="MacCallum I."/>
            <person name="Young S."/>
            <person name="Walker B.J."/>
            <person name="Lander E."/>
            <person name="Lindblad-Toh K."/>
        </authorList>
    </citation>
    <scope>NUCLEOTIDE SEQUENCE [LARGE SCALE GENOMIC DNA]</scope>
    <source>
        <strain evidence="22">Wild caught</strain>
    </source>
</reference>
<feature type="region of interest" description="Disordered" evidence="20">
    <location>
        <begin position="305"/>
        <end position="347"/>
    </location>
</feature>
<feature type="coiled-coil region" evidence="19">
    <location>
        <begin position="978"/>
        <end position="1023"/>
    </location>
</feature>
<dbReference type="Ensembl" id="ENSLACT00000006563.1">
    <property type="protein sequence ID" value="ENSLACP00000006510.1"/>
    <property type="gene ID" value="ENSLACG00000005770.1"/>
</dbReference>
<dbReference type="EMBL" id="AFYH01216242">
    <property type="status" value="NOT_ANNOTATED_CDS"/>
    <property type="molecule type" value="Genomic_DNA"/>
</dbReference>
<protein>
    <recommendedName>
        <fullName evidence="18">MICOS complex subunit MIC60</fullName>
    </recommendedName>
    <alternativeName>
        <fullName evidence="18">Mitofilin</fullName>
    </alternativeName>
</protein>
<evidence type="ECO:0000256" key="17">
    <source>
        <dbReference type="ARBA" id="ARBA00061329"/>
    </source>
</evidence>
<keyword evidence="3" id="KW-0963">Cytoplasm</keyword>
<evidence type="ECO:0000256" key="6">
    <source>
        <dbReference type="ARBA" id="ARBA00022692"/>
    </source>
</evidence>
<dbReference type="EMBL" id="AFYH01216244">
    <property type="status" value="NOT_ANNOTATED_CDS"/>
    <property type="molecule type" value="Genomic_DNA"/>
</dbReference>
<dbReference type="GO" id="GO:0005743">
    <property type="term" value="C:mitochondrial inner membrane"/>
    <property type="evidence" value="ECO:0007669"/>
    <property type="project" value="UniProtKB-SubCell"/>
</dbReference>
<evidence type="ECO:0000256" key="10">
    <source>
        <dbReference type="ARBA" id="ARBA00022989"/>
    </source>
</evidence>
<evidence type="ECO:0000256" key="4">
    <source>
        <dbReference type="ARBA" id="ARBA00022614"/>
    </source>
</evidence>
<dbReference type="InterPro" id="IPR032675">
    <property type="entry name" value="LRR_dom_sf"/>
</dbReference>
<evidence type="ECO:0000256" key="9">
    <source>
        <dbReference type="ARBA" id="ARBA00022792"/>
    </source>
</evidence>
<sequence length="1024" mass="117732">MAEENWFSGELCLIDNNISSLLEIPLNSNLHALNLHYNRISKIEGLGPAWCLRHLDLSSNQITRIEGLDGLVALRTLNLSCNLITRVEGLKGLVNLTRLNLSFNQISDLSGFLYLHGTGYKLSHIDLHSNSLTGMNHLLQCMMGLYSLVDLTLEKDGKSNPVCKATGYREIMLQSLPQLTVLDGLNRVGEPVSSSEGGLLDIPGLEDYMEYFASSDSSLNIEKGHVGLSLVTPRIDQVLSNYHQRITTLAHGIIDSVTEDISSSELDHVKSGCKDGLNSEVRIKKLEQQISQLLQKTSDPLTSIPQKSLKVRRETDPTSESDCEGGKENHRKVARKTKIPSYRRTTEATRQRSNKYNVCVCVCVRERKIFFFYLLILYISSLSFVFCPNRKEKKISKIAVSPVDASFGKPEKSTYRTLIQELDQERERRWKAEQGIKKLTDHIKDLQKQANEEKDIQSMAVHTTDRLKELLLKEREVKNKLESCVQDLKRKAETFTHELRQKKVTEEKQRNAIKSLEDAVSKMEAQRVQQQATEMKRIQDAELKSSAAQREVELLRVSVRQQKEKVQQLHEILTSKEQQHRKELEARVSLNGPEFQGALAKEIAKEQQRNSQQIKEFQEKTNVLNQQYVELEDEFRMALTIEANRFKEVKDGFDSVTAELAKCKQTLVQSQQKEKQSSNLIQELTVMVKEQKAKLGEVAKSKQEITSGLKSRIRALETVTEEDKRKTVQIELLKKEKSKLISQLTAQESVIDGLKAERKLWGQELAQQGASLAQDRGRLEAKIEVLTAELESLKKQCERDSDALKIKAKIVDDQTETIRKLKEGLQERDEQIRKLREENLKFQRSFQEQLEEESVYLQDLKDQVEHLTERKEELKQQLEEKDMELEEVKKAYNAMNKKWQDKGELLIQLEGQVKQMKDNIDAKEKKLMEERDRALQSQKATMEKLRSLDDAFRSQLESVQAAHQAELLQLACEKQKQLESANEKVYRVEEEMRELLQETANNKKVMEEKIRKLTRALTDIQQEL</sequence>
<dbReference type="InterPro" id="IPR025875">
    <property type="entry name" value="Leu-rich_rpt_4"/>
</dbReference>
<feature type="coiled-coil region" evidence="19">
    <location>
        <begin position="776"/>
        <end position="933"/>
    </location>
</feature>
<dbReference type="EMBL" id="AFYH01216248">
    <property type="status" value="NOT_ANNOTATED_CDS"/>
    <property type="molecule type" value="Genomic_DNA"/>
</dbReference>
<dbReference type="Pfam" id="PF12799">
    <property type="entry name" value="LRR_4"/>
    <property type="match status" value="1"/>
</dbReference>
<dbReference type="EMBL" id="AFYH01216241">
    <property type="status" value="NOT_ANNOTATED_CDS"/>
    <property type="molecule type" value="Genomic_DNA"/>
</dbReference>
<dbReference type="STRING" id="7897.ENSLACP00000006510"/>
<evidence type="ECO:0000256" key="14">
    <source>
        <dbReference type="ARBA" id="ARBA00023212"/>
    </source>
</evidence>
<dbReference type="InterPro" id="IPR001611">
    <property type="entry name" value="Leu-rich_rpt"/>
</dbReference>
<keyword evidence="8" id="KW-0498">Mitosis</keyword>
<dbReference type="FunCoup" id="H3AA39">
    <property type="interactions" value="415"/>
</dbReference>
<evidence type="ECO:0000256" key="12">
    <source>
        <dbReference type="ARBA" id="ARBA00023128"/>
    </source>
</evidence>
<name>H3AA39_LATCH</name>
<evidence type="ECO:0000256" key="2">
    <source>
        <dbReference type="ARBA" id="ARBA00010877"/>
    </source>
</evidence>
<dbReference type="Gene3D" id="3.80.10.10">
    <property type="entry name" value="Ribonuclease Inhibitor"/>
    <property type="match status" value="2"/>
</dbReference>
<evidence type="ECO:0000256" key="11">
    <source>
        <dbReference type="ARBA" id="ARBA00023054"/>
    </source>
</evidence>
<feature type="compositionally biased region" description="Basic residues" evidence="20">
    <location>
        <begin position="329"/>
        <end position="338"/>
    </location>
</feature>
<evidence type="ECO:0000256" key="8">
    <source>
        <dbReference type="ARBA" id="ARBA00022776"/>
    </source>
</evidence>
<dbReference type="EMBL" id="AFYH01216246">
    <property type="status" value="NOT_ANNOTATED_CDS"/>
    <property type="molecule type" value="Genomic_DNA"/>
</dbReference>
<dbReference type="Proteomes" id="UP000008672">
    <property type="component" value="Unassembled WGS sequence"/>
</dbReference>
<evidence type="ECO:0000256" key="15">
    <source>
        <dbReference type="ARBA" id="ARBA00023306"/>
    </source>
</evidence>
<gene>
    <name evidence="21" type="primary">LRRCC1</name>
</gene>
<comment type="function">
    <text evidence="16">Required for the organization of the mitotic spindle. Maintains the structural integrity of centrosomes during mitosis.</text>
</comment>
<comment type="similarity">
    <text evidence="17">Belongs to the LRRCC1 family.</text>
</comment>
<dbReference type="eggNOG" id="KOG0531">
    <property type="taxonomic scope" value="Eukaryota"/>
</dbReference>
<dbReference type="SUPFAM" id="SSF52075">
    <property type="entry name" value="Outer arm dynein light chain 1"/>
    <property type="match status" value="1"/>
</dbReference>
<keyword evidence="13" id="KW-0472">Membrane</keyword>
<evidence type="ECO:0000256" key="20">
    <source>
        <dbReference type="SAM" id="MobiDB-lite"/>
    </source>
</evidence>
<dbReference type="HOGENOM" id="CLU_011297_1_0_1"/>
<keyword evidence="22" id="KW-1185">Reference proteome</keyword>
<evidence type="ECO:0000256" key="7">
    <source>
        <dbReference type="ARBA" id="ARBA00022737"/>
    </source>
</evidence>
<evidence type="ECO:0000256" key="5">
    <source>
        <dbReference type="ARBA" id="ARBA00022618"/>
    </source>
</evidence>
<evidence type="ECO:0000256" key="13">
    <source>
        <dbReference type="ARBA" id="ARBA00023136"/>
    </source>
</evidence>
<keyword evidence="11 19" id="KW-0175">Coiled coil</keyword>
<dbReference type="EMBL" id="AFYH01216245">
    <property type="status" value="NOT_ANNOTATED_CDS"/>
    <property type="molecule type" value="Genomic_DNA"/>
</dbReference>
<dbReference type="PANTHER" id="PTHR15454:SF34">
    <property type="entry name" value="LEUCINE-RICH REPEAT AND COILED-COIL DOMAIN-CONTAINING PROTEIN 1"/>
    <property type="match status" value="1"/>
</dbReference>
<feature type="coiled-coil region" evidence="19">
    <location>
        <begin position="436"/>
        <end position="533"/>
    </location>
</feature>
<comment type="subcellular location">
    <subcellularLocation>
        <location evidence="1">Cytoplasm</location>
        <location evidence="1">Cytoskeleton</location>
        <location evidence="1">Microtubule organizing center</location>
        <location evidence="1">Centrosome</location>
        <location evidence="1">Centriole</location>
    </subcellularLocation>
    <subcellularLocation>
        <location evidence="18">Mitochondrion inner membrane</location>
        <topology evidence="18">Single-pass membrane protein</topology>
    </subcellularLocation>
</comment>
<dbReference type="FunFam" id="3.80.10.10:FF:000171">
    <property type="entry name" value="Leucine rich repeat and coiled-coil centrosomal protein 1"/>
    <property type="match status" value="1"/>
</dbReference>
<dbReference type="SMART" id="SM00369">
    <property type="entry name" value="LRR_TYP"/>
    <property type="match status" value="3"/>
</dbReference>
<evidence type="ECO:0000313" key="21">
    <source>
        <dbReference type="Ensembl" id="ENSLACP00000006510.1"/>
    </source>
</evidence>
<keyword evidence="5" id="KW-0132">Cell division</keyword>
<dbReference type="InterPro" id="IPR003591">
    <property type="entry name" value="Leu-rich_rpt_typical-subtyp"/>
</dbReference>
<organism evidence="21 22">
    <name type="scientific">Latimeria chalumnae</name>
    <name type="common">Coelacanth</name>
    <dbReference type="NCBI Taxonomy" id="7897"/>
    <lineage>
        <taxon>Eukaryota</taxon>
        <taxon>Metazoa</taxon>
        <taxon>Chordata</taxon>
        <taxon>Craniata</taxon>
        <taxon>Vertebrata</taxon>
        <taxon>Euteleostomi</taxon>
        <taxon>Coelacanthiformes</taxon>
        <taxon>Coelacanthidae</taxon>
        <taxon>Latimeria</taxon>
    </lineage>
</organism>
<accession>H3AA39</accession>
<dbReference type="InterPro" id="IPR019133">
    <property type="entry name" value="MIC60"/>
</dbReference>
<keyword evidence="4" id="KW-0433">Leucine-rich repeat</keyword>
<keyword evidence="7" id="KW-0677">Repeat</keyword>
<evidence type="ECO:0000256" key="19">
    <source>
        <dbReference type="SAM" id="Coils"/>
    </source>
</evidence>
<dbReference type="SMART" id="SM00365">
    <property type="entry name" value="LRR_SD22"/>
    <property type="match status" value="4"/>
</dbReference>
<dbReference type="Pfam" id="PF09731">
    <property type="entry name" value="Mitofilin"/>
    <property type="match status" value="1"/>
</dbReference>
<dbReference type="EMBL" id="AFYH01216240">
    <property type="status" value="NOT_ANNOTATED_CDS"/>
    <property type="molecule type" value="Genomic_DNA"/>
</dbReference>
<dbReference type="Bgee" id="ENSLACG00000005770">
    <property type="expression patterns" value="Expressed in chordate pharynx and 2 other cell types or tissues"/>
</dbReference>
<dbReference type="OMA" id="RDQQDDH"/>
<evidence type="ECO:0000256" key="3">
    <source>
        <dbReference type="ARBA" id="ARBA00022490"/>
    </source>
</evidence>
<evidence type="ECO:0000256" key="18">
    <source>
        <dbReference type="RuleBase" id="RU363000"/>
    </source>
</evidence>
<dbReference type="EMBL" id="AFYH01216247">
    <property type="status" value="NOT_ANNOTATED_CDS"/>
    <property type="molecule type" value="Genomic_DNA"/>
</dbReference>
<dbReference type="InParanoid" id="H3AA39"/>
<dbReference type="GO" id="GO:0051301">
    <property type="term" value="P:cell division"/>
    <property type="evidence" value="ECO:0007669"/>
    <property type="project" value="UniProtKB-KW"/>
</dbReference>
<comment type="similarity">
    <text evidence="2 18">Belongs to the MICOS complex subunit Mic60 family.</text>
</comment>
<evidence type="ECO:0000256" key="1">
    <source>
        <dbReference type="ARBA" id="ARBA00004114"/>
    </source>
</evidence>
<dbReference type="AlphaFoldDB" id="H3AA39"/>
<reference evidence="21" key="2">
    <citation type="submission" date="2025-08" db="UniProtKB">
        <authorList>
            <consortium name="Ensembl"/>
        </authorList>
    </citation>
    <scope>IDENTIFICATION</scope>
</reference>
<feature type="coiled-coil region" evidence="19">
    <location>
        <begin position="559"/>
        <end position="634"/>
    </location>
</feature>
<keyword evidence="15" id="KW-0131">Cell cycle</keyword>
<dbReference type="GO" id="GO:0005814">
    <property type="term" value="C:centriole"/>
    <property type="evidence" value="ECO:0007669"/>
    <property type="project" value="UniProtKB-SubCell"/>
</dbReference>
<comment type="subunit">
    <text evidence="18">Component of the mitochondrial contact site and cristae organizing system (MICOS) complex.</text>
</comment>
<keyword evidence="6 18" id="KW-0812">Transmembrane</keyword>
<keyword evidence="10" id="KW-1133">Transmembrane helix</keyword>
<evidence type="ECO:0000313" key="22">
    <source>
        <dbReference type="Proteomes" id="UP000008672"/>
    </source>
</evidence>